<keyword evidence="1" id="KW-0732">Signal</keyword>
<reference evidence="2 3" key="1">
    <citation type="submission" date="2020-08" db="EMBL/GenBank/DDBJ databases">
        <title>Putative novel bacterial strains isolated from necrotic wheat leaf tissues caused by Xanthomonas translucens.</title>
        <authorList>
            <person name="Tambong J.T."/>
        </authorList>
    </citation>
    <scope>NUCLEOTIDE SEQUENCE [LARGE SCALE GENOMIC DNA]</scope>
    <source>
        <strain evidence="2 3">DOAB 1069</strain>
    </source>
</reference>
<evidence type="ECO:0000256" key="1">
    <source>
        <dbReference type="SAM" id="SignalP"/>
    </source>
</evidence>
<dbReference type="InterPro" id="IPR043504">
    <property type="entry name" value="Peptidase_S1_PA_chymotrypsin"/>
</dbReference>
<accession>A0ABR7B2U3</accession>
<sequence length="480" mass="52789">MKTKFSALTGCAFAVCFWAAGAHTKDFGDGLENLSPSRVLANQKGQNDHWRGIGRIESDTGRSCTATLIDTRSVNNEASAPAYVLTSGHCLYRKNNGVIITDHQVTGTVTFNYFADTVEHQQRYPLKRVNWSSMQGVDLAIVELQASLESLIAAGIEPLQIAEKTPQADTNILIVGAPLAFQNPYLRSAACTHQPSGALIVQPWVWRHTVKNQCKDLKEGSSGSPALTRDNNRVFAVINTVTPSGGNFGNPISYLRPCFVAGQLSTDPEICPLFPTFSVEPVGHILRYTKVRLAPDGKEIYPDWNVAFSIDKPFYRFKTVREAIECENPNDYSHAIEATNARVIDQIGPQTGTHMLCLLGIESGDERPSPGLMRNALTFATELQAAGPPSPAQVQFTQRSGRYIIKWDYDPSLVSRQTFKFGPAQTTACDDPGGYRGAWRTLYVKPNQLPVKICTYAYDHADQPSAVREDVLEKMKSEAG</sequence>
<dbReference type="Pfam" id="PF13365">
    <property type="entry name" value="Trypsin_2"/>
    <property type="match status" value="1"/>
</dbReference>
<dbReference type="SUPFAM" id="SSF50494">
    <property type="entry name" value="Trypsin-like serine proteases"/>
    <property type="match status" value="1"/>
</dbReference>
<proteinExistence type="predicted"/>
<dbReference type="InterPro" id="IPR009003">
    <property type="entry name" value="Peptidase_S1_PA"/>
</dbReference>
<gene>
    <name evidence="2" type="ORF">H8S59_17015</name>
</gene>
<feature type="signal peptide" evidence="1">
    <location>
        <begin position="1"/>
        <end position="22"/>
    </location>
</feature>
<organism evidence="2 3">
    <name type="scientific">Pseudomonas folii</name>
    <dbReference type="NCBI Taxonomy" id="2762593"/>
    <lineage>
        <taxon>Bacteria</taxon>
        <taxon>Pseudomonadati</taxon>
        <taxon>Pseudomonadota</taxon>
        <taxon>Gammaproteobacteria</taxon>
        <taxon>Pseudomonadales</taxon>
        <taxon>Pseudomonadaceae</taxon>
        <taxon>Pseudomonas</taxon>
    </lineage>
</organism>
<feature type="chain" id="PRO_5047484455" evidence="1">
    <location>
        <begin position="23"/>
        <end position="480"/>
    </location>
</feature>
<dbReference type="EMBL" id="JACONW010000084">
    <property type="protein sequence ID" value="MBC3951472.1"/>
    <property type="molecule type" value="Genomic_DNA"/>
</dbReference>
<evidence type="ECO:0000313" key="2">
    <source>
        <dbReference type="EMBL" id="MBC3951472.1"/>
    </source>
</evidence>
<evidence type="ECO:0000313" key="3">
    <source>
        <dbReference type="Proteomes" id="UP000651852"/>
    </source>
</evidence>
<dbReference type="Proteomes" id="UP000651852">
    <property type="component" value="Unassembled WGS sequence"/>
</dbReference>
<comment type="caution">
    <text evidence="2">The sequence shown here is derived from an EMBL/GenBank/DDBJ whole genome shotgun (WGS) entry which is preliminary data.</text>
</comment>
<dbReference type="Gene3D" id="2.40.10.10">
    <property type="entry name" value="Trypsin-like serine proteases"/>
    <property type="match status" value="2"/>
</dbReference>
<keyword evidence="3" id="KW-1185">Reference proteome</keyword>
<protein>
    <submittedName>
        <fullName evidence="2">Trypsin-like peptidase domain-containing protein</fullName>
    </submittedName>
</protein>
<name>A0ABR7B2U3_9PSED</name>
<dbReference type="RefSeq" id="WP_187522196.1">
    <property type="nucleotide sequence ID" value="NZ_JACONW010000084.1"/>
</dbReference>